<evidence type="ECO:0000313" key="1">
    <source>
        <dbReference type="EMBL" id="EHO73037.1"/>
    </source>
</evidence>
<name>H1HKD6_9BACT</name>
<accession>H1HKD6</accession>
<dbReference type="AlphaFoldDB" id="H1HKD6"/>
<proteinExistence type="predicted"/>
<gene>
    <name evidence="1" type="ORF">HMPREF9944_00630</name>
</gene>
<sequence length="61" mass="7155">MEIVSIQLKIHNEWENLLHKFIKEKISTILKINYLLPALQSHPFYRAISPILHAKMTEISA</sequence>
<dbReference type="EMBL" id="AGEK01000016">
    <property type="protein sequence ID" value="EHO73037.1"/>
    <property type="molecule type" value="Genomic_DNA"/>
</dbReference>
<evidence type="ECO:0000313" key="2">
    <source>
        <dbReference type="Proteomes" id="UP000003167"/>
    </source>
</evidence>
<organism evidence="1 2">
    <name type="scientific">Segatella maculosa OT 289</name>
    <dbReference type="NCBI Taxonomy" id="999422"/>
    <lineage>
        <taxon>Bacteria</taxon>
        <taxon>Pseudomonadati</taxon>
        <taxon>Bacteroidota</taxon>
        <taxon>Bacteroidia</taxon>
        <taxon>Bacteroidales</taxon>
        <taxon>Prevotellaceae</taxon>
        <taxon>Segatella</taxon>
    </lineage>
</organism>
<reference evidence="1 2" key="1">
    <citation type="submission" date="2011-12" db="EMBL/GenBank/DDBJ databases">
        <title>The Genome Sequence of Prevotella maculosa OT 289.</title>
        <authorList>
            <consortium name="The Broad Institute Genome Sequencing Platform"/>
            <person name="Earl A."/>
            <person name="Ward D."/>
            <person name="Feldgarden M."/>
            <person name="Gevers D."/>
            <person name="Izard J."/>
            <person name="Blanton J.M."/>
            <person name="Mathney J."/>
            <person name="Tanner A.C."/>
            <person name="Dewhirst F.E."/>
            <person name="Young S.K."/>
            <person name="Zeng Q."/>
            <person name="Gargeya S."/>
            <person name="Fitzgerald M."/>
            <person name="Haas B."/>
            <person name="Abouelleil A."/>
            <person name="Alvarado L."/>
            <person name="Arachchi H.M."/>
            <person name="Berlin A."/>
            <person name="Chapman S.B."/>
            <person name="Gearin G."/>
            <person name="Goldberg J."/>
            <person name="Griggs A."/>
            <person name="Gujja S."/>
            <person name="Hansen M."/>
            <person name="Heiman D."/>
            <person name="Howarth C."/>
            <person name="Larimer J."/>
            <person name="Lui A."/>
            <person name="MacDonald P.J.P."/>
            <person name="McCowen C."/>
            <person name="Montmayeur A."/>
            <person name="Murphy C."/>
            <person name="Neiman D."/>
            <person name="Pearson M."/>
            <person name="Priest M."/>
            <person name="Roberts A."/>
            <person name="Saif S."/>
            <person name="Shea T."/>
            <person name="Sisk P."/>
            <person name="Stolte C."/>
            <person name="Sykes S."/>
            <person name="Wortman J."/>
            <person name="Nusbaum C."/>
            <person name="Birren B."/>
        </authorList>
    </citation>
    <scope>NUCLEOTIDE SEQUENCE [LARGE SCALE GENOMIC DNA]</scope>
    <source>
        <strain evidence="1 2">OT 289</strain>
    </source>
</reference>
<dbReference type="HOGENOM" id="CLU_2918849_0_0_10"/>
<dbReference type="Proteomes" id="UP000003167">
    <property type="component" value="Unassembled WGS sequence"/>
</dbReference>
<comment type="caution">
    <text evidence="1">The sequence shown here is derived from an EMBL/GenBank/DDBJ whole genome shotgun (WGS) entry which is preliminary data.</text>
</comment>
<protein>
    <submittedName>
        <fullName evidence="1">Uncharacterized protein</fullName>
    </submittedName>
</protein>
<keyword evidence="2" id="KW-1185">Reference proteome</keyword>